<dbReference type="EMBL" id="QJJM01000001">
    <property type="protein sequence ID" value="PXW79185.1"/>
    <property type="molecule type" value="Genomic_DNA"/>
</dbReference>
<dbReference type="InterPro" id="IPR011990">
    <property type="entry name" value="TPR-like_helical_dom_sf"/>
</dbReference>
<feature type="transmembrane region" description="Helical" evidence="2">
    <location>
        <begin position="28"/>
        <end position="45"/>
    </location>
</feature>
<proteinExistence type="predicted"/>
<reference evidence="3 4" key="1">
    <citation type="submission" date="2018-05" db="EMBL/GenBank/DDBJ databases">
        <title>Genomic Encyclopedia of Type Strains, Phase IV (KMG-IV): sequencing the most valuable type-strain genomes for metagenomic binning, comparative biology and taxonomic classification.</title>
        <authorList>
            <person name="Goeker M."/>
        </authorList>
    </citation>
    <scope>NUCLEOTIDE SEQUENCE [LARGE SCALE GENOMIC DNA]</scope>
    <source>
        <strain evidence="3 4">DSM 3183</strain>
    </source>
</reference>
<dbReference type="Pfam" id="PF13428">
    <property type="entry name" value="TPR_14"/>
    <property type="match status" value="1"/>
</dbReference>
<name>A0A2V3VGM9_9SPHN</name>
<accession>A0A2V3VGM9</accession>
<evidence type="ECO:0000313" key="4">
    <source>
        <dbReference type="Proteomes" id="UP000248014"/>
    </source>
</evidence>
<keyword evidence="4" id="KW-1185">Reference proteome</keyword>
<dbReference type="RefSeq" id="WP_110297151.1">
    <property type="nucleotide sequence ID" value="NZ_QJJM01000001.1"/>
</dbReference>
<dbReference type="Gene3D" id="1.25.40.10">
    <property type="entry name" value="Tetratricopeptide repeat domain"/>
    <property type="match status" value="1"/>
</dbReference>
<organism evidence="3 4">
    <name type="scientific">Blastomonas natatoria</name>
    <dbReference type="NCBI Taxonomy" id="34015"/>
    <lineage>
        <taxon>Bacteria</taxon>
        <taxon>Pseudomonadati</taxon>
        <taxon>Pseudomonadota</taxon>
        <taxon>Alphaproteobacteria</taxon>
        <taxon>Sphingomonadales</taxon>
        <taxon>Sphingomonadaceae</taxon>
        <taxon>Blastomonas</taxon>
    </lineage>
</organism>
<evidence type="ECO:0000256" key="1">
    <source>
        <dbReference type="SAM" id="MobiDB-lite"/>
    </source>
</evidence>
<keyword evidence="2" id="KW-0472">Membrane</keyword>
<evidence type="ECO:0000313" key="3">
    <source>
        <dbReference type="EMBL" id="PXW79185.1"/>
    </source>
</evidence>
<keyword evidence="2" id="KW-0812">Transmembrane</keyword>
<dbReference type="OrthoDB" id="7390129at2"/>
<dbReference type="AlphaFoldDB" id="A0A2V3VGM9"/>
<gene>
    <name evidence="3" type="ORF">C7451_101249</name>
</gene>
<protein>
    <submittedName>
        <fullName evidence="3">Tetratricopeptide repeat protein</fullName>
    </submittedName>
</protein>
<sequence length="233" mass="24674">MAWIVVGLLAALIMVGLIWLGKMPRKAWELAGAALFIGIAGYAWQGQPSLAGSPKEPVEKLGMFDEDLAKQRDEMGGNFGDARAWLVLADAQSRQGKFATAATALSKGLETFPEDPDLWVALGNALVGHSNGLLTPASQYAYQKAASLSPDHPAPPFFLGLALATSGQLQQARSIWAELLERSPADAEWREDLTGRLARLDALIAQQSGAPAPGMPGSVPPVAEPVQPSENKP</sequence>
<keyword evidence="2" id="KW-1133">Transmembrane helix</keyword>
<dbReference type="SUPFAM" id="SSF48452">
    <property type="entry name" value="TPR-like"/>
    <property type="match status" value="1"/>
</dbReference>
<dbReference type="Proteomes" id="UP000248014">
    <property type="component" value="Unassembled WGS sequence"/>
</dbReference>
<feature type="region of interest" description="Disordered" evidence="1">
    <location>
        <begin position="205"/>
        <end position="233"/>
    </location>
</feature>
<comment type="caution">
    <text evidence="3">The sequence shown here is derived from an EMBL/GenBank/DDBJ whole genome shotgun (WGS) entry which is preliminary data.</text>
</comment>
<feature type="transmembrane region" description="Helical" evidence="2">
    <location>
        <begin position="6"/>
        <end position="21"/>
    </location>
</feature>
<evidence type="ECO:0000256" key="2">
    <source>
        <dbReference type="SAM" id="Phobius"/>
    </source>
</evidence>